<dbReference type="InterPro" id="IPR036465">
    <property type="entry name" value="vWFA_dom_sf"/>
</dbReference>
<gene>
    <name evidence="2" type="ORF">IAD42_00275</name>
</gene>
<dbReference type="PANTHER" id="PTHR24020">
    <property type="entry name" value="COLLAGEN ALPHA"/>
    <property type="match status" value="1"/>
</dbReference>
<proteinExistence type="predicted"/>
<dbReference type="PANTHER" id="PTHR24020:SF20">
    <property type="entry name" value="PH DOMAIN-CONTAINING PROTEIN"/>
    <property type="match status" value="1"/>
</dbReference>
<dbReference type="Gene3D" id="3.40.50.410">
    <property type="entry name" value="von Willebrand factor, type A domain"/>
    <property type="match status" value="1"/>
</dbReference>
<dbReference type="SMART" id="SM00327">
    <property type="entry name" value="VWA"/>
    <property type="match status" value="1"/>
</dbReference>
<dbReference type="CDD" id="cd00198">
    <property type="entry name" value="vWFA"/>
    <property type="match status" value="1"/>
</dbReference>
<dbReference type="EMBL" id="DVJS01000009">
    <property type="protein sequence ID" value="HIS96390.1"/>
    <property type="molecule type" value="Genomic_DNA"/>
</dbReference>
<sequence length="442" mass="46222">MGVTNSNKVVDAAAICCGDLFKMTLALTAAPDIVTNPTDIVLALDRSGSMSGSPLADMKLGAKTFIDIISESTGGSGSGEIGSGSRMAIVSFAANATADTQLVTSVSQLKDAVDAMDAGGGTNHGDAFKKAQALFEPGPSNARVIVMFTDGVTTSGPAPAPIAAAARAAGTIIYCIGLIGSDGLDVSALNNWATDPDASHVAVTPDAADLEELFAELAANISKPGATNIQIKEKLTGDFELVDIDPPATGTAIITGVRSLMWNIESLGTTASESAALHFTVRHVGASSGELYVNESIEYSDTEGNEVKFPDPTIEVDCGRTEYPDPCPEPREVRADRCEDHVMAELGDLYIASPGRIVELGLTLKAVCPHKRTALAVLLTDGEEGGFRSMKTFTIPAHCGPGCRDIKVEGIRFAVPDSACHCLDRKMKVRLMANYMDTDFEC</sequence>
<evidence type="ECO:0000313" key="3">
    <source>
        <dbReference type="Proteomes" id="UP000886876"/>
    </source>
</evidence>
<dbReference type="AlphaFoldDB" id="A0A9D1G2Z5"/>
<reference evidence="2" key="2">
    <citation type="journal article" date="2021" name="PeerJ">
        <title>Extensive microbial diversity within the chicken gut microbiome revealed by metagenomics and culture.</title>
        <authorList>
            <person name="Gilroy R."/>
            <person name="Ravi A."/>
            <person name="Getino M."/>
            <person name="Pursley I."/>
            <person name="Horton D.L."/>
            <person name="Alikhan N.F."/>
            <person name="Baker D."/>
            <person name="Gharbi K."/>
            <person name="Hall N."/>
            <person name="Watson M."/>
            <person name="Adriaenssens E.M."/>
            <person name="Foster-Nyarko E."/>
            <person name="Jarju S."/>
            <person name="Secka A."/>
            <person name="Antonio M."/>
            <person name="Oren A."/>
            <person name="Chaudhuri R.R."/>
            <person name="La Ragione R."/>
            <person name="Hildebrand F."/>
            <person name="Pallen M.J."/>
        </authorList>
    </citation>
    <scope>NUCLEOTIDE SEQUENCE</scope>
    <source>
        <strain evidence="2">ChiHecec3B27-6122</strain>
    </source>
</reference>
<name>A0A9D1G2Z5_9FIRM</name>
<dbReference type="InterPro" id="IPR002035">
    <property type="entry name" value="VWF_A"/>
</dbReference>
<dbReference type="Pfam" id="PF00092">
    <property type="entry name" value="VWA"/>
    <property type="match status" value="1"/>
</dbReference>
<evidence type="ECO:0000313" key="2">
    <source>
        <dbReference type="EMBL" id="HIS96390.1"/>
    </source>
</evidence>
<dbReference type="SUPFAM" id="SSF53300">
    <property type="entry name" value="vWA-like"/>
    <property type="match status" value="1"/>
</dbReference>
<protein>
    <submittedName>
        <fullName evidence="2">VWA domain-containing protein</fullName>
    </submittedName>
</protein>
<comment type="caution">
    <text evidence="2">The sequence shown here is derived from an EMBL/GenBank/DDBJ whole genome shotgun (WGS) entry which is preliminary data.</text>
</comment>
<dbReference type="InterPro" id="IPR050525">
    <property type="entry name" value="ECM_Assembly_Org"/>
</dbReference>
<reference evidence="2" key="1">
    <citation type="submission" date="2020-10" db="EMBL/GenBank/DDBJ databases">
        <authorList>
            <person name="Gilroy R."/>
        </authorList>
    </citation>
    <scope>NUCLEOTIDE SEQUENCE</scope>
    <source>
        <strain evidence="2">ChiHecec3B27-6122</strain>
    </source>
</reference>
<accession>A0A9D1G2Z5</accession>
<evidence type="ECO:0000259" key="1">
    <source>
        <dbReference type="PROSITE" id="PS50234"/>
    </source>
</evidence>
<dbReference type="Proteomes" id="UP000886876">
    <property type="component" value="Unassembled WGS sequence"/>
</dbReference>
<feature type="domain" description="VWFA" evidence="1">
    <location>
        <begin position="39"/>
        <end position="217"/>
    </location>
</feature>
<organism evidence="2 3">
    <name type="scientific">Candidatus Scatomorpha pullistercoris</name>
    <dbReference type="NCBI Taxonomy" id="2840929"/>
    <lineage>
        <taxon>Bacteria</taxon>
        <taxon>Bacillati</taxon>
        <taxon>Bacillota</taxon>
        <taxon>Clostridia</taxon>
        <taxon>Eubacteriales</taxon>
        <taxon>Candidatus Scatomorpha</taxon>
    </lineage>
</organism>
<dbReference type="PROSITE" id="PS50234">
    <property type="entry name" value="VWFA"/>
    <property type="match status" value="1"/>
</dbReference>